<proteinExistence type="inferred from homology"/>
<dbReference type="InterPro" id="IPR007484">
    <property type="entry name" value="Peptidase_M28"/>
</dbReference>
<evidence type="ECO:0000256" key="1">
    <source>
        <dbReference type="ARBA" id="ARBA00003273"/>
    </source>
</evidence>
<keyword evidence="5" id="KW-0926">Vacuole</keyword>
<protein>
    <recommendedName>
        <fullName evidence="4">Vacuolar membrane protease</fullName>
    </recommendedName>
    <alternativeName>
        <fullName evidence="8">FXNA-related family protease 1</fullName>
    </alternativeName>
</protein>
<evidence type="ECO:0000256" key="5">
    <source>
        <dbReference type="ARBA" id="ARBA00022554"/>
    </source>
</evidence>
<keyword evidence="11" id="KW-0378">Hydrolase</keyword>
<feature type="transmembrane region" description="Helical" evidence="9">
    <location>
        <begin position="549"/>
        <end position="568"/>
    </location>
</feature>
<feature type="transmembrane region" description="Helical" evidence="9">
    <location>
        <begin position="521"/>
        <end position="537"/>
    </location>
</feature>
<evidence type="ECO:0000256" key="9">
    <source>
        <dbReference type="SAM" id="Phobius"/>
    </source>
</evidence>
<evidence type="ECO:0000256" key="3">
    <source>
        <dbReference type="ARBA" id="ARBA00010918"/>
    </source>
</evidence>
<keyword evidence="7" id="KW-0325">Glycoprotein</keyword>
<keyword evidence="6 9" id="KW-1133">Transmembrane helix</keyword>
<keyword evidence="9" id="KW-0812">Transmembrane</keyword>
<reference evidence="11 12" key="1">
    <citation type="submission" date="2019-04" db="EMBL/GenBank/DDBJ databases">
        <authorList>
            <person name="Li Y."/>
            <person name="Wang J."/>
        </authorList>
    </citation>
    <scope>NUCLEOTIDE SEQUENCE [LARGE SCALE GENOMIC DNA]</scope>
    <source>
        <strain evidence="11 12">DSM 14668</strain>
    </source>
</reference>
<feature type="transmembrane region" description="Helical" evidence="9">
    <location>
        <begin position="371"/>
        <end position="390"/>
    </location>
</feature>
<dbReference type="EMBL" id="SSMQ01000066">
    <property type="protein sequence ID" value="TKC98593.1"/>
    <property type="molecule type" value="Genomic_DNA"/>
</dbReference>
<dbReference type="GO" id="GO:0005774">
    <property type="term" value="C:vacuolar membrane"/>
    <property type="evidence" value="ECO:0007669"/>
    <property type="project" value="UniProtKB-SubCell"/>
</dbReference>
<feature type="transmembrane region" description="Helical" evidence="9">
    <location>
        <begin position="438"/>
        <end position="457"/>
    </location>
</feature>
<dbReference type="OrthoDB" id="9778250at2"/>
<name>A0A4U1IVY7_9BACT</name>
<dbReference type="GO" id="GO:0006508">
    <property type="term" value="P:proteolysis"/>
    <property type="evidence" value="ECO:0007669"/>
    <property type="project" value="InterPro"/>
</dbReference>
<dbReference type="InterPro" id="IPR045175">
    <property type="entry name" value="M28_fam"/>
</dbReference>
<comment type="subcellular location">
    <subcellularLocation>
        <location evidence="2">Vacuole membrane</location>
        <topology evidence="2">Multi-pass membrane protein</topology>
    </subcellularLocation>
</comment>
<feature type="transmembrane region" description="Helical" evidence="9">
    <location>
        <begin position="463"/>
        <end position="479"/>
    </location>
</feature>
<feature type="transmembrane region" description="Helical" evidence="9">
    <location>
        <begin position="335"/>
        <end position="351"/>
    </location>
</feature>
<sequence>MCLGLHDGSDRMVLLAARLGTLVLFALAVALGFGTFSRLPPRDVTAPTAEFSAQRAYEHLKVVGAAPHPPGTPRHAEVRDYLLARLQALGAEGHVQREALFAPQQDIPRPAATVENVVGRFRGSSPGAAVLLVAHYDSVPTGPGAADDGAAVASLLEVARALRAGPDLVHDVILLFTDAEELHSLGSLAFVRSHPWAREVEVVLNVDARGNEGPVLMFETSADNGGLIRRLGQAAPHVHACSLYAEIYRRMPNDTDFSVFREAGWRGLNFANIEGSIAYHTRLETVDQMDMGTIQQQGETLLALARRPGEVATSEEGDRIYINWGPYLVHYPERWARALLAVVAMVLVVVLRSGVRRGALRPSRVAREAGALLLAVVGAGALVSLGWPLLKILQPEYRAFLKAESYGNGLYVASFGAATLAVVLAVLALRRRARPSEVAAAGCLLWTVPTVFTGLAMPGASCVFIGPLLSATVALALLCRSFDRTARPRVVLLLGLAAVPSVLLLAPVVHDLFFALQLDEAGLVAVLLALALVLFAPSWRASLGRATPVAAASAAIWALGLLGCGALAQRFDARHPRPTSLVYLLDADSGLARWVSSDAHPDAWVEAFVGDASPIASLEALPEWREPLRVSRAPSISLEAPEVVVTEDHTEGEVHTIRLRISSRRRAAFVDVQVMSARPPAAVWLAGRRVEGSTLVDDSSKQGVLLRYWAPPPEGFLLGIEEEPGGGALGVRVSDHSYELPAEVMAGPTRRPVETMPAPFREALDEGIRVTRVVDLRPAP</sequence>
<evidence type="ECO:0000313" key="12">
    <source>
        <dbReference type="Proteomes" id="UP000309215"/>
    </source>
</evidence>
<evidence type="ECO:0000313" key="11">
    <source>
        <dbReference type="EMBL" id="TKC98593.1"/>
    </source>
</evidence>
<feature type="transmembrane region" description="Helical" evidence="9">
    <location>
        <begin position="12"/>
        <end position="33"/>
    </location>
</feature>
<dbReference type="SUPFAM" id="SSF53187">
    <property type="entry name" value="Zn-dependent exopeptidases"/>
    <property type="match status" value="1"/>
</dbReference>
<comment type="similarity">
    <text evidence="3">Belongs to the peptidase M28 family.</text>
</comment>
<dbReference type="GO" id="GO:0008235">
    <property type="term" value="F:metalloexopeptidase activity"/>
    <property type="evidence" value="ECO:0007669"/>
    <property type="project" value="InterPro"/>
</dbReference>
<organism evidence="11 12">
    <name type="scientific">Polyangium fumosum</name>
    <dbReference type="NCBI Taxonomy" id="889272"/>
    <lineage>
        <taxon>Bacteria</taxon>
        <taxon>Pseudomonadati</taxon>
        <taxon>Myxococcota</taxon>
        <taxon>Polyangia</taxon>
        <taxon>Polyangiales</taxon>
        <taxon>Polyangiaceae</taxon>
        <taxon>Polyangium</taxon>
    </lineage>
</organism>
<dbReference type="Gene3D" id="3.40.630.10">
    <property type="entry name" value="Zn peptidases"/>
    <property type="match status" value="1"/>
</dbReference>
<accession>A0A4U1IVY7</accession>
<gene>
    <name evidence="11" type="ORF">E8A74_40705</name>
</gene>
<evidence type="ECO:0000256" key="6">
    <source>
        <dbReference type="ARBA" id="ARBA00022989"/>
    </source>
</evidence>
<evidence type="ECO:0000256" key="2">
    <source>
        <dbReference type="ARBA" id="ARBA00004128"/>
    </source>
</evidence>
<dbReference type="Pfam" id="PF04389">
    <property type="entry name" value="Peptidase_M28"/>
    <property type="match status" value="1"/>
</dbReference>
<feature type="domain" description="Peptidase M28" evidence="10">
    <location>
        <begin position="116"/>
        <end position="304"/>
    </location>
</feature>
<evidence type="ECO:0000259" key="10">
    <source>
        <dbReference type="Pfam" id="PF04389"/>
    </source>
</evidence>
<evidence type="ECO:0000256" key="8">
    <source>
        <dbReference type="ARBA" id="ARBA00031512"/>
    </source>
</evidence>
<dbReference type="PANTHER" id="PTHR12147:SF58">
    <property type="entry name" value="VACUOLAR MEMBRANE PROTEASE"/>
    <property type="match status" value="1"/>
</dbReference>
<comment type="function">
    <text evidence="1">May be involved in vacuolar sorting and osmoregulation.</text>
</comment>
<dbReference type="Proteomes" id="UP000309215">
    <property type="component" value="Unassembled WGS sequence"/>
</dbReference>
<feature type="transmembrane region" description="Helical" evidence="9">
    <location>
        <begin position="491"/>
        <end position="509"/>
    </location>
</feature>
<evidence type="ECO:0000256" key="4">
    <source>
        <dbReference type="ARBA" id="ARBA00017435"/>
    </source>
</evidence>
<keyword evidence="12" id="KW-1185">Reference proteome</keyword>
<feature type="transmembrane region" description="Helical" evidence="9">
    <location>
        <begin position="410"/>
        <end position="429"/>
    </location>
</feature>
<comment type="caution">
    <text evidence="11">The sequence shown here is derived from an EMBL/GenBank/DDBJ whole genome shotgun (WGS) entry which is preliminary data.</text>
</comment>
<evidence type="ECO:0000256" key="7">
    <source>
        <dbReference type="ARBA" id="ARBA00023180"/>
    </source>
</evidence>
<dbReference type="PANTHER" id="PTHR12147">
    <property type="entry name" value="METALLOPEPTIDASE M28 FAMILY MEMBER"/>
    <property type="match status" value="1"/>
</dbReference>
<dbReference type="AlphaFoldDB" id="A0A4U1IVY7"/>
<keyword evidence="9" id="KW-0472">Membrane</keyword>